<sequence length="805" mass="90278">MIANVRSRSSSESSSYSSHSSASSTDTSLCDENERISDSESELPGDELKESSHLETSANNVKTHIIPLDEKTTAISDFIHSAAGEPLRTYIDAFQTKANQPLHCDYMKTNDYKSQSSFNDTHLQLEISRSDSIELESKRSELLLRLSQNRNDDISKDHDHIAPTTKSISPRNFTELSPVDISPCNFGHNQMLLSLDSGFKSPLISKSVEPKIRPPDIIDSLTMYPNFVPDIDLSEKSISDIESPSRSPGAESIVISEDEPPIPLKIDKYFEHSPDFFGARITITNSTNSDIPSRRPTKRQSRLPKKPDSLTLQGTYKEKPLSKNEGDRASSLPHSTSTNFEVETSPIKTQIEIENELKELSKMQESPQFLELRSPMEFNKAISPKEFVISSGRKNSERALQIIQENSKILNRILTKQNILDTPKTGTKVPCESKRIYNDVEKFSGAPNEKYLDNRIIDSPLLKESTSDSLIGYCKRIGTSQSSTERNEFTRIRPISLDDPFSLESRSIYNVKTDGPNAKTGKSPNSERLENKTDIYGWENKGFMAKCGFESHFTRTEQDSDYKTENKGNFLSTSGRSNVDLKQPYISEWMNEEYLSEERKSSVTLPSSDVKDIPSYEKRITSDDYSYSFSSKYNDFVLSKASDICSKTVDRGPKVCENVSITDSSQLSDFAHVVTSSISFTYEPSVEDDFLTGAKSNSSDTLCQITSLDQVSTPISPKIFPTRETPTFPKESLEKNDRMKYESDDTCSAITSLIESDTLSSLSYPRSPSTGSYHPFPARPAIRMPKELGIRLGMYPRDSLNSPSK</sequence>
<gene>
    <name evidence="2" type="ORF">EVAR_6554_1</name>
</gene>
<dbReference type="EMBL" id="BGZK01000013">
    <property type="protein sequence ID" value="GBP04356.1"/>
    <property type="molecule type" value="Genomic_DNA"/>
</dbReference>
<feature type="region of interest" description="Disordered" evidence="1">
    <location>
        <begin position="238"/>
        <end position="258"/>
    </location>
</feature>
<organism evidence="2 3">
    <name type="scientific">Eumeta variegata</name>
    <name type="common">Bagworm moth</name>
    <name type="synonym">Eumeta japonica</name>
    <dbReference type="NCBI Taxonomy" id="151549"/>
    <lineage>
        <taxon>Eukaryota</taxon>
        <taxon>Metazoa</taxon>
        <taxon>Ecdysozoa</taxon>
        <taxon>Arthropoda</taxon>
        <taxon>Hexapoda</taxon>
        <taxon>Insecta</taxon>
        <taxon>Pterygota</taxon>
        <taxon>Neoptera</taxon>
        <taxon>Endopterygota</taxon>
        <taxon>Lepidoptera</taxon>
        <taxon>Glossata</taxon>
        <taxon>Ditrysia</taxon>
        <taxon>Tineoidea</taxon>
        <taxon>Psychidae</taxon>
        <taxon>Oiketicinae</taxon>
        <taxon>Eumeta</taxon>
    </lineage>
</organism>
<proteinExistence type="predicted"/>
<accession>A0A4C1SR16</accession>
<dbReference type="AlphaFoldDB" id="A0A4C1SR16"/>
<dbReference type="OrthoDB" id="289721at2759"/>
<keyword evidence="3" id="KW-1185">Reference proteome</keyword>
<feature type="compositionally biased region" description="Polar residues" evidence="1">
    <location>
        <begin position="332"/>
        <end position="343"/>
    </location>
</feature>
<name>A0A4C1SR16_EUMVA</name>
<reference evidence="2 3" key="1">
    <citation type="journal article" date="2019" name="Commun. Biol.">
        <title>The bagworm genome reveals a unique fibroin gene that provides high tensile strength.</title>
        <authorList>
            <person name="Kono N."/>
            <person name="Nakamura H."/>
            <person name="Ohtoshi R."/>
            <person name="Tomita M."/>
            <person name="Numata K."/>
            <person name="Arakawa K."/>
        </authorList>
    </citation>
    <scope>NUCLEOTIDE SEQUENCE [LARGE SCALE GENOMIC DNA]</scope>
</reference>
<feature type="compositionally biased region" description="Basic and acidic residues" evidence="1">
    <location>
        <begin position="316"/>
        <end position="328"/>
    </location>
</feature>
<feature type="compositionally biased region" description="Basic residues" evidence="1">
    <location>
        <begin position="295"/>
        <end position="304"/>
    </location>
</feature>
<feature type="compositionally biased region" description="Polar residues" evidence="1">
    <location>
        <begin position="760"/>
        <end position="772"/>
    </location>
</feature>
<evidence type="ECO:0000313" key="2">
    <source>
        <dbReference type="EMBL" id="GBP04356.1"/>
    </source>
</evidence>
<feature type="region of interest" description="Disordered" evidence="1">
    <location>
        <begin position="1"/>
        <end position="56"/>
    </location>
</feature>
<protein>
    <submittedName>
        <fullName evidence="2">Uncharacterized protein</fullName>
    </submittedName>
</protein>
<feature type="region of interest" description="Disordered" evidence="1">
    <location>
        <begin position="283"/>
        <end position="343"/>
    </location>
</feature>
<evidence type="ECO:0000313" key="3">
    <source>
        <dbReference type="Proteomes" id="UP000299102"/>
    </source>
</evidence>
<comment type="caution">
    <text evidence="2">The sequence shown here is derived from an EMBL/GenBank/DDBJ whole genome shotgun (WGS) entry which is preliminary data.</text>
</comment>
<dbReference type="Proteomes" id="UP000299102">
    <property type="component" value="Unassembled WGS sequence"/>
</dbReference>
<feature type="compositionally biased region" description="Low complexity" evidence="1">
    <location>
        <begin position="7"/>
        <end position="24"/>
    </location>
</feature>
<evidence type="ECO:0000256" key="1">
    <source>
        <dbReference type="SAM" id="MobiDB-lite"/>
    </source>
</evidence>
<feature type="region of interest" description="Disordered" evidence="1">
    <location>
        <begin position="760"/>
        <end position="779"/>
    </location>
</feature>